<evidence type="ECO:0000313" key="3">
    <source>
        <dbReference type="Proteomes" id="UP000717515"/>
    </source>
</evidence>
<dbReference type="Gene3D" id="1.20.1050.10">
    <property type="match status" value="1"/>
</dbReference>
<accession>A0A9P8A6K6</accession>
<dbReference type="PANTHER" id="PTHR11571:SF150">
    <property type="entry name" value="GLUTATHIONE S-TRANSFERASE"/>
    <property type="match status" value="1"/>
</dbReference>
<dbReference type="InterPro" id="IPR004046">
    <property type="entry name" value="GST_C"/>
</dbReference>
<dbReference type="EMBL" id="JAIFTL010000089">
    <property type="protein sequence ID" value="KAG9323760.1"/>
    <property type="molecule type" value="Genomic_DNA"/>
</dbReference>
<dbReference type="InterPro" id="IPR036282">
    <property type="entry name" value="Glutathione-S-Trfase_C_sf"/>
</dbReference>
<dbReference type="AlphaFoldDB" id="A0A9P8A6K6"/>
<feature type="domain" description="GST N-terminal" evidence="1">
    <location>
        <begin position="27"/>
        <end position="109"/>
    </location>
</feature>
<dbReference type="Pfam" id="PF14497">
    <property type="entry name" value="GST_C_3"/>
    <property type="match status" value="1"/>
</dbReference>
<organism evidence="2 3">
    <name type="scientific">Mortierella alpina</name>
    <name type="common">Oleaginous fungus</name>
    <name type="synonym">Mortierella renispora</name>
    <dbReference type="NCBI Taxonomy" id="64518"/>
    <lineage>
        <taxon>Eukaryota</taxon>
        <taxon>Fungi</taxon>
        <taxon>Fungi incertae sedis</taxon>
        <taxon>Mucoromycota</taxon>
        <taxon>Mortierellomycotina</taxon>
        <taxon>Mortierellomycetes</taxon>
        <taxon>Mortierellales</taxon>
        <taxon>Mortierellaceae</taxon>
        <taxon>Mortierella</taxon>
    </lineage>
</organism>
<comment type="caution">
    <text evidence="2">The sequence shown here is derived from an EMBL/GenBank/DDBJ whole genome shotgun (WGS) entry which is preliminary data.</text>
</comment>
<dbReference type="PROSITE" id="PS50404">
    <property type="entry name" value="GST_NTER"/>
    <property type="match status" value="1"/>
</dbReference>
<evidence type="ECO:0000259" key="1">
    <source>
        <dbReference type="PROSITE" id="PS50404"/>
    </source>
</evidence>
<proteinExistence type="predicted"/>
<name>A0A9P8A6K6_MORAP</name>
<dbReference type="GO" id="GO:0004364">
    <property type="term" value="F:glutathione transferase activity"/>
    <property type="evidence" value="ECO:0007669"/>
    <property type="project" value="TreeGrafter"/>
</dbReference>
<dbReference type="InterPro" id="IPR050213">
    <property type="entry name" value="GST_superfamily"/>
</dbReference>
<dbReference type="Gene3D" id="3.40.30.10">
    <property type="entry name" value="Glutaredoxin"/>
    <property type="match status" value="1"/>
</dbReference>
<reference evidence="2" key="1">
    <citation type="submission" date="2021-07" db="EMBL/GenBank/DDBJ databases">
        <title>Draft genome of Mortierella alpina, strain LL118, isolated from an aspen leaf litter sample.</title>
        <authorList>
            <person name="Yang S."/>
            <person name="Vinatzer B.A."/>
        </authorList>
    </citation>
    <scope>NUCLEOTIDE SEQUENCE</scope>
    <source>
        <strain evidence="2">LL118</strain>
    </source>
</reference>
<dbReference type="InterPro" id="IPR004045">
    <property type="entry name" value="Glutathione_S-Trfase_N"/>
</dbReference>
<evidence type="ECO:0000313" key="2">
    <source>
        <dbReference type="EMBL" id="KAG9323760.1"/>
    </source>
</evidence>
<gene>
    <name evidence="2" type="ORF">KVV02_007755</name>
</gene>
<dbReference type="PANTHER" id="PTHR11571">
    <property type="entry name" value="GLUTATHIONE S-TRANSFERASE"/>
    <property type="match status" value="1"/>
</dbReference>
<dbReference type="Proteomes" id="UP000717515">
    <property type="component" value="Unassembled WGS sequence"/>
</dbReference>
<sequence>MVHPILPTVTKNASSQDISKTLDASDNEYQFYYFKLHTHGATPRALLAYADAKWSNIYPGDWFVHDKPLTKFGTLPILYELSADDKIVVEHAEAMAIELRLARKFNLLGANAFEESQIMSIFSNTRAIMHRHEDAYFTRSQFRTEERDQFINTKLGLWISTHEKLLQQNGGTGFYIGDKVTLAEIKTAVAMDQLLNELYVFKGFEGIQKLITPELTPNLWKVRENVLQKKSYRDWTQSELFQELKDGTAELFDHEYSEL</sequence>
<protein>
    <recommendedName>
        <fullName evidence="1">GST N-terminal domain-containing protein</fullName>
    </recommendedName>
</protein>
<dbReference type="SUPFAM" id="SSF47616">
    <property type="entry name" value="GST C-terminal domain-like"/>
    <property type="match status" value="1"/>
</dbReference>
<dbReference type="GO" id="GO:0006749">
    <property type="term" value="P:glutathione metabolic process"/>
    <property type="evidence" value="ECO:0007669"/>
    <property type="project" value="TreeGrafter"/>
</dbReference>